<protein>
    <submittedName>
        <fullName evidence="2">Polysaccharide pyruvyl transferase family protein</fullName>
    </submittedName>
</protein>
<dbReference type="EMBL" id="JACTVA010000019">
    <property type="protein sequence ID" value="MBC9207586.1"/>
    <property type="molecule type" value="Genomic_DNA"/>
</dbReference>
<dbReference type="InterPro" id="IPR007345">
    <property type="entry name" value="Polysacch_pyruvyl_Trfase"/>
</dbReference>
<dbReference type="GO" id="GO:0016740">
    <property type="term" value="F:transferase activity"/>
    <property type="evidence" value="ECO:0007669"/>
    <property type="project" value="UniProtKB-KW"/>
</dbReference>
<keyword evidence="2" id="KW-0808">Transferase</keyword>
<dbReference type="Pfam" id="PF04230">
    <property type="entry name" value="PS_pyruv_trans"/>
    <property type="match status" value="1"/>
</dbReference>
<comment type="caution">
    <text evidence="2">The sequence shown here is derived from an EMBL/GenBank/DDBJ whole genome shotgun (WGS) entry which is preliminary data.</text>
</comment>
<organism evidence="2 3">
    <name type="scientific">Teichococcus aerophilus</name>
    <dbReference type="NCBI Taxonomy" id="1224513"/>
    <lineage>
        <taxon>Bacteria</taxon>
        <taxon>Pseudomonadati</taxon>
        <taxon>Pseudomonadota</taxon>
        <taxon>Alphaproteobacteria</taxon>
        <taxon>Acetobacterales</taxon>
        <taxon>Roseomonadaceae</taxon>
        <taxon>Roseomonas</taxon>
    </lineage>
</organism>
<dbReference type="PANTHER" id="PTHR36836">
    <property type="entry name" value="COLANIC ACID BIOSYNTHESIS PROTEIN WCAK"/>
    <property type="match status" value="1"/>
</dbReference>
<sequence length="391" mass="42481">MIYLITGAGEPNFGDELIALDWIKYYRAQGYTGPIFVDCKSGEGARKLHAGIEGVQFGRFLKALATGNDGSVSDYISRGRHFVDEALGKGKGDAASPALVTLKKIAAADRPADFAATRFVHLVGGGYINGDWNNSFSLIGGASQLAKQLGCSVVATGLGIAPLDNLSTVDRISLANAIRDFDLFEVRDEISMQLLGKNGVKGAKVVVGLDDSFLQPPETRSTFEGRSLHLSLFGRHLDGEGGAKLMDLIKTLAKDYDRVLCWQCNAADEPACARIEAELDKVKRLYNRALLYNGMPIQAHDHMITSRFHPHLLAARSGISGLYLVYSNFYSAKHQSVVDLGSPFKRFVPGAETDFSQPSPNPMLEMDGERVRQKRRVGKNLATRAKRACGA</sequence>
<reference evidence="2 3" key="1">
    <citation type="journal article" date="2013" name="Int. J. Syst. Evol. Microbiol.">
        <title>Roseomonas aerophila sp. nov., isolated from air.</title>
        <authorList>
            <person name="Kim S.J."/>
            <person name="Weon H.Y."/>
            <person name="Ahn J.H."/>
            <person name="Hong S.B."/>
            <person name="Seok S.J."/>
            <person name="Whang K.S."/>
            <person name="Kwon S.W."/>
        </authorList>
    </citation>
    <scope>NUCLEOTIDE SEQUENCE [LARGE SCALE GENOMIC DNA]</scope>
    <source>
        <strain evidence="2 3">NBRC 108923</strain>
    </source>
</reference>
<evidence type="ECO:0000259" key="1">
    <source>
        <dbReference type="Pfam" id="PF04230"/>
    </source>
</evidence>
<evidence type="ECO:0000313" key="2">
    <source>
        <dbReference type="EMBL" id="MBC9207586.1"/>
    </source>
</evidence>
<dbReference type="RefSeq" id="WP_187784752.1">
    <property type="nucleotide sequence ID" value="NZ_JACTVA010000019.1"/>
</dbReference>
<evidence type="ECO:0000313" key="3">
    <source>
        <dbReference type="Proteomes" id="UP000626026"/>
    </source>
</evidence>
<accession>A0ABR7RMN4</accession>
<dbReference type="Proteomes" id="UP000626026">
    <property type="component" value="Unassembled WGS sequence"/>
</dbReference>
<dbReference type="PANTHER" id="PTHR36836:SF1">
    <property type="entry name" value="COLANIC ACID BIOSYNTHESIS PROTEIN WCAK"/>
    <property type="match status" value="1"/>
</dbReference>
<name>A0ABR7RMN4_9PROT</name>
<keyword evidence="3" id="KW-1185">Reference proteome</keyword>
<gene>
    <name evidence="2" type="ORF">IBL26_12140</name>
</gene>
<feature type="domain" description="Polysaccharide pyruvyl transferase" evidence="1">
    <location>
        <begin position="12"/>
        <end position="328"/>
    </location>
</feature>
<proteinExistence type="predicted"/>